<dbReference type="AlphaFoldDB" id="A0A383ULZ1"/>
<dbReference type="Proteomes" id="UP000275772">
    <property type="component" value="Unassembled WGS sequence"/>
</dbReference>
<sequence>MQRIHSFLILILFSIVFAADVNIDYMCSTKVTFDGWKIQSKLSQMNGYYHTTLLQCKHRGPCIRKNLLKLVWQIRKFKREPNAQVPDGTLELCLPLKTVEEGRNRTPRKNRITYQIVARCSGSIPCQEIHVTEKAPGKKSPEIICSKM</sequence>
<feature type="signal peptide" evidence="1">
    <location>
        <begin position="1"/>
        <end position="18"/>
    </location>
</feature>
<reference evidence="2 3" key="1">
    <citation type="submission" date="2017-11" db="EMBL/GenBank/DDBJ databases">
        <authorList>
            <person name="Kracher B."/>
        </authorList>
    </citation>
    <scope>NUCLEOTIDE SEQUENCE [LARGE SCALE GENOMIC DNA]</scope>
    <source>
        <strain evidence="2 3">RACE1</strain>
    </source>
</reference>
<dbReference type="VEuPathDB" id="FungiDB:BLGHR1_11575"/>
<evidence type="ECO:0000313" key="3">
    <source>
        <dbReference type="Proteomes" id="UP000275772"/>
    </source>
</evidence>
<protein>
    <submittedName>
        <fullName evidence="2">Uncharacterized protein</fullName>
    </submittedName>
</protein>
<accession>A0A383ULZ1</accession>
<proteinExistence type="predicted"/>
<gene>
    <name evidence="2" type="ORF">BLGHR1_11575</name>
</gene>
<evidence type="ECO:0000256" key="1">
    <source>
        <dbReference type="SAM" id="SignalP"/>
    </source>
</evidence>
<name>A0A383ULZ1_BLUHO</name>
<evidence type="ECO:0000313" key="2">
    <source>
        <dbReference type="EMBL" id="SZF00826.1"/>
    </source>
</evidence>
<dbReference type="EMBL" id="UNSH01000028">
    <property type="protein sequence ID" value="SZF00826.1"/>
    <property type="molecule type" value="Genomic_DNA"/>
</dbReference>
<feature type="chain" id="PRO_5016565913" evidence="1">
    <location>
        <begin position="19"/>
        <end position="148"/>
    </location>
</feature>
<organism evidence="2 3">
    <name type="scientific">Blumeria hordei</name>
    <name type="common">Barley powdery mildew</name>
    <name type="synonym">Blumeria graminis f. sp. hordei</name>
    <dbReference type="NCBI Taxonomy" id="2867405"/>
    <lineage>
        <taxon>Eukaryota</taxon>
        <taxon>Fungi</taxon>
        <taxon>Dikarya</taxon>
        <taxon>Ascomycota</taxon>
        <taxon>Pezizomycotina</taxon>
        <taxon>Leotiomycetes</taxon>
        <taxon>Erysiphales</taxon>
        <taxon>Erysiphaceae</taxon>
        <taxon>Blumeria</taxon>
    </lineage>
</organism>
<keyword evidence="1" id="KW-0732">Signal</keyword>